<organism evidence="2 3">
    <name type="scientific">Apiospora arundinis</name>
    <dbReference type="NCBI Taxonomy" id="335852"/>
    <lineage>
        <taxon>Eukaryota</taxon>
        <taxon>Fungi</taxon>
        <taxon>Dikarya</taxon>
        <taxon>Ascomycota</taxon>
        <taxon>Pezizomycotina</taxon>
        <taxon>Sordariomycetes</taxon>
        <taxon>Xylariomycetidae</taxon>
        <taxon>Amphisphaeriales</taxon>
        <taxon>Apiosporaceae</taxon>
        <taxon>Apiospora</taxon>
    </lineage>
</organism>
<dbReference type="Proteomes" id="UP001390339">
    <property type="component" value="Unassembled WGS sequence"/>
</dbReference>
<protein>
    <submittedName>
        <fullName evidence="2">Uncharacterized protein</fullName>
    </submittedName>
</protein>
<accession>A0ABR2I895</accession>
<name>A0ABR2I895_9PEZI</name>
<keyword evidence="3" id="KW-1185">Reference proteome</keyword>
<feature type="signal peptide" evidence="1">
    <location>
        <begin position="1"/>
        <end position="18"/>
    </location>
</feature>
<dbReference type="EMBL" id="JAPCWZ010000006">
    <property type="protein sequence ID" value="KAK8858973.1"/>
    <property type="molecule type" value="Genomic_DNA"/>
</dbReference>
<keyword evidence="1" id="KW-0732">Signal</keyword>
<evidence type="ECO:0000256" key="1">
    <source>
        <dbReference type="SAM" id="SignalP"/>
    </source>
</evidence>
<comment type="caution">
    <text evidence="2">The sequence shown here is derived from an EMBL/GenBank/DDBJ whole genome shotgun (WGS) entry which is preliminary data.</text>
</comment>
<evidence type="ECO:0000313" key="2">
    <source>
        <dbReference type="EMBL" id="KAK8858973.1"/>
    </source>
</evidence>
<sequence length="94" mass="10475">MQFSNLIVLAGLAAHVAATPLTAVNDSSVAVNNRAINIDNVETDPPGDDSSSNVCVTVIVNVNNGGRDRPRCPRRHNRWRRWSDDRHDRYECCM</sequence>
<reference evidence="2 3" key="1">
    <citation type="journal article" date="2024" name="IMA Fungus">
        <title>Apiospora arundinis, a panoply of carbohydrate-active enzymes and secondary metabolites.</title>
        <authorList>
            <person name="Sorensen T."/>
            <person name="Petersen C."/>
            <person name="Muurmann A.T."/>
            <person name="Christiansen J.V."/>
            <person name="Brundto M.L."/>
            <person name="Overgaard C.K."/>
            <person name="Boysen A.T."/>
            <person name="Wollenberg R.D."/>
            <person name="Larsen T.O."/>
            <person name="Sorensen J.L."/>
            <person name="Nielsen K.L."/>
            <person name="Sondergaard T.E."/>
        </authorList>
    </citation>
    <scope>NUCLEOTIDE SEQUENCE [LARGE SCALE GENOMIC DNA]</scope>
    <source>
        <strain evidence="2 3">AAU 773</strain>
    </source>
</reference>
<proteinExistence type="predicted"/>
<evidence type="ECO:0000313" key="3">
    <source>
        <dbReference type="Proteomes" id="UP001390339"/>
    </source>
</evidence>
<gene>
    <name evidence="2" type="ORF">PGQ11_009707</name>
</gene>
<feature type="chain" id="PRO_5046696895" evidence="1">
    <location>
        <begin position="19"/>
        <end position="94"/>
    </location>
</feature>